<protein>
    <recommendedName>
        <fullName evidence="4">UrcA family protein</fullName>
    </recommendedName>
</protein>
<accession>A0A1M7TNG8</accession>
<dbReference type="EMBL" id="LT670849">
    <property type="protein sequence ID" value="SHN72208.1"/>
    <property type="molecule type" value="Genomic_DNA"/>
</dbReference>
<sequence length="134" mass="14875">MSMIRDVAMSKAFLVFAVLVFSLPSLAAEQADTSSPDQFELSFADQACLEAITYLIGHEYERSNRPLSEMAQAYVRRCNGHPNKAACEIASQAMVRECGKTPFTCGSDTADYKKPVIMPEHPLLVRPDYALPRK</sequence>
<feature type="chain" id="PRO_5012568298" description="UrcA family protein" evidence="1">
    <location>
        <begin position="28"/>
        <end position="134"/>
    </location>
</feature>
<proteinExistence type="predicted"/>
<reference evidence="3" key="1">
    <citation type="submission" date="2016-11" db="EMBL/GenBank/DDBJ databases">
        <authorList>
            <person name="Varghese N."/>
            <person name="Submissions S."/>
        </authorList>
    </citation>
    <scope>NUCLEOTIDE SEQUENCE [LARGE SCALE GENOMIC DNA]</scope>
    <source>
        <strain evidence="3">GAS401</strain>
    </source>
</reference>
<organism evidence="2 3">
    <name type="scientific">Bradyrhizobium erythrophlei</name>
    <dbReference type="NCBI Taxonomy" id="1437360"/>
    <lineage>
        <taxon>Bacteria</taxon>
        <taxon>Pseudomonadati</taxon>
        <taxon>Pseudomonadota</taxon>
        <taxon>Alphaproteobacteria</taxon>
        <taxon>Hyphomicrobiales</taxon>
        <taxon>Nitrobacteraceae</taxon>
        <taxon>Bradyrhizobium</taxon>
    </lineage>
</organism>
<keyword evidence="1" id="KW-0732">Signal</keyword>
<evidence type="ECO:0008006" key="4">
    <source>
        <dbReference type="Google" id="ProtNLM"/>
    </source>
</evidence>
<feature type="signal peptide" evidence="1">
    <location>
        <begin position="1"/>
        <end position="27"/>
    </location>
</feature>
<gene>
    <name evidence="2" type="ORF">SAMN05444170_2215</name>
</gene>
<name>A0A1M7TNG8_9BRAD</name>
<dbReference type="AlphaFoldDB" id="A0A1M7TNG8"/>
<dbReference type="RefSeq" id="WP_072817910.1">
    <property type="nucleotide sequence ID" value="NZ_LT670849.1"/>
</dbReference>
<evidence type="ECO:0000256" key="1">
    <source>
        <dbReference type="SAM" id="SignalP"/>
    </source>
</evidence>
<dbReference type="Proteomes" id="UP000184096">
    <property type="component" value="Chromosome I"/>
</dbReference>
<keyword evidence="3" id="KW-1185">Reference proteome</keyword>
<evidence type="ECO:0000313" key="3">
    <source>
        <dbReference type="Proteomes" id="UP000184096"/>
    </source>
</evidence>
<evidence type="ECO:0000313" key="2">
    <source>
        <dbReference type="EMBL" id="SHN72208.1"/>
    </source>
</evidence>